<dbReference type="PANTHER" id="PTHR33908">
    <property type="entry name" value="MANNOSYLTRANSFERASE YKCB-RELATED"/>
    <property type="match status" value="1"/>
</dbReference>
<feature type="transmembrane region" description="Helical" evidence="8">
    <location>
        <begin position="123"/>
        <end position="151"/>
    </location>
</feature>
<feature type="domain" description="Glycosyltransferase RgtA/B/C/D-like" evidence="9">
    <location>
        <begin position="28"/>
        <end position="175"/>
    </location>
</feature>
<dbReference type="RefSeq" id="WP_312748832.1">
    <property type="nucleotide sequence ID" value="NZ_CP116968.1"/>
</dbReference>
<dbReference type="Pfam" id="PF13231">
    <property type="entry name" value="PMT_2"/>
    <property type="match status" value="1"/>
</dbReference>
<dbReference type="GO" id="GO:0009103">
    <property type="term" value="P:lipopolysaccharide biosynthetic process"/>
    <property type="evidence" value="ECO:0007669"/>
    <property type="project" value="UniProtKB-ARBA"/>
</dbReference>
<feature type="transmembrane region" description="Helical" evidence="8">
    <location>
        <begin position="20"/>
        <end position="39"/>
    </location>
</feature>
<proteinExistence type="predicted"/>
<evidence type="ECO:0000313" key="10">
    <source>
        <dbReference type="EMBL" id="WNM63989.1"/>
    </source>
</evidence>
<evidence type="ECO:0000313" key="11">
    <source>
        <dbReference type="Proteomes" id="UP001302494"/>
    </source>
</evidence>
<feature type="transmembrane region" description="Helical" evidence="8">
    <location>
        <begin position="163"/>
        <end position="179"/>
    </location>
</feature>
<keyword evidence="2" id="KW-1003">Cell membrane</keyword>
<protein>
    <submittedName>
        <fullName evidence="10">Glycosyltransferase family 39 protein</fullName>
        <ecNumber evidence="10">2.4.-.-</ecNumber>
    </submittedName>
</protein>
<feature type="transmembrane region" description="Helical" evidence="8">
    <location>
        <begin position="45"/>
        <end position="64"/>
    </location>
</feature>
<dbReference type="AlphaFoldDB" id="A0AA96K527"/>
<feature type="transmembrane region" description="Helical" evidence="8">
    <location>
        <begin position="301"/>
        <end position="324"/>
    </location>
</feature>
<gene>
    <name evidence="10" type="ORF">PQG83_09590</name>
</gene>
<reference evidence="10 11" key="1">
    <citation type="submission" date="2023-01" db="EMBL/GenBank/DDBJ databases">
        <title>Cultivation and genomic characterization of new, ubiquitous marine nitrite-oxidizing bacteria from the Nitrospirales.</title>
        <authorList>
            <person name="Mueller A.J."/>
            <person name="Daebeler A."/>
            <person name="Herbold C.W."/>
            <person name="Kirkegaard R.H."/>
            <person name="Daims H."/>
        </authorList>
    </citation>
    <scope>NUCLEOTIDE SEQUENCE [LARGE SCALE GENOMIC DNA]</scope>
    <source>
        <strain evidence="10 11">DK</strain>
    </source>
</reference>
<keyword evidence="11" id="KW-1185">Reference proteome</keyword>
<evidence type="ECO:0000256" key="7">
    <source>
        <dbReference type="ARBA" id="ARBA00023136"/>
    </source>
</evidence>
<keyword evidence="6 8" id="KW-1133">Transmembrane helix</keyword>
<feature type="transmembrane region" description="Helical" evidence="8">
    <location>
        <begin position="353"/>
        <end position="377"/>
    </location>
</feature>
<evidence type="ECO:0000256" key="4">
    <source>
        <dbReference type="ARBA" id="ARBA00022679"/>
    </source>
</evidence>
<dbReference type="InterPro" id="IPR038731">
    <property type="entry name" value="RgtA/B/C-like"/>
</dbReference>
<keyword evidence="4 10" id="KW-0808">Transferase</keyword>
<evidence type="ECO:0000256" key="2">
    <source>
        <dbReference type="ARBA" id="ARBA00022475"/>
    </source>
</evidence>
<name>A0AA96K527_9BACT</name>
<sequence>MLAVQAILADGFPHMPSGMAYWRAAPYSYMAAASALIFGLSELAIRVPSAVLGLIALPIFYSLARRHIGRLPGLMATWFLVCSAWHIDISREGRMYSAFLTFFLVSLLWFEKGFIDKNPMYRVLAVVGALLTITSHELGILLMGFWCLPIFFGMYRLAFKEQFLVLTVSLGLSIFWYGYQKFEAFVVPGVIQDQGVAQVSLLVKIQNALHFHFLPQFWMLSDMREQHFLLFCGLVLCVILWVLTSYRFLARREAIPSWLYIISFLLSGFALFNLFGLVAVCVLLLGLTLGEKLREVARLRFVQSLLVLLSMVLGFWVFYGIAIWQGTGLNVVSQIDLIRKVLKDSFYYPALHILMYIEAFPVMSGVMILTSVFWILTRHQGLGCLRREAPIFVWFWLPLLVLGLTREWIGLRYTLPLYPFYLMIMAWGVARIAQFLGELIHDRFLSGGYSTKTTTVTAVLSFTLFLLVVPVINEQHHVWAAMKMGRLDYNQEIPSILHGYPHHPDHQGPGRYVRKHLQEDDVVIAMDVFEQTFYVGQVDYWLRLPEGMQQYSYQQNGEWFDKYTRSRPVTSPQGVDAILKQHKDKTIWLITSSEDPKSVEALLSQQVVTCRCEVYVGRDEQTRVYRFLPHS</sequence>
<organism evidence="10 11">
    <name type="scientific">Candidatus Nitrospira neomarina</name>
    <dbReference type="NCBI Taxonomy" id="3020899"/>
    <lineage>
        <taxon>Bacteria</taxon>
        <taxon>Pseudomonadati</taxon>
        <taxon>Nitrospirota</taxon>
        <taxon>Nitrospiria</taxon>
        <taxon>Nitrospirales</taxon>
        <taxon>Nitrospiraceae</taxon>
        <taxon>Nitrospira</taxon>
    </lineage>
</organism>
<dbReference type="PANTHER" id="PTHR33908:SF11">
    <property type="entry name" value="MEMBRANE PROTEIN"/>
    <property type="match status" value="1"/>
</dbReference>
<feature type="transmembrane region" description="Helical" evidence="8">
    <location>
        <begin position="71"/>
        <end position="87"/>
    </location>
</feature>
<comment type="subcellular location">
    <subcellularLocation>
        <location evidence="1">Cell membrane</location>
        <topology evidence="1">Multi-pass membrane protein</topology>
    </subcellularLocation>
</comment>
<feature type="transmembrane region" description="Helical" evidence="8">
    <location>
        <begin position="454"/>
        <end position="472"/>
    </location>
</feature>
<dbReference type="EC" id="2.4.-.-" evidence="10"/>
<feature type="transmembrane region" description="Helical" evidence="8">
    <location>
        <begin position="258"/>
        <end position="289"/>
    </location>
</feature>
<evidence type="ECO:0000256" key="1">
    <source>
        <dbReference type="ARBA" id="ARBA00004651"/>
    </source>
</evidence>
<evidence type="ECO:0000256" key="3">
    <source>
        <dbReference type="ARBA" id="ARBA00022676"/>
    </source>
</evidence>
<dbReference type="KEGG" id="nneo:PQG83_09590"/>
<evidence type="ECO:0000256" key="6">
    <source>
        <dbReference type="ARBA" id="ARBA00022989"/>
    </source>
</evidence>
<feature type="transmembrane region" description="Helical" evidence="8">
    <location>
        <begin position="228"/>
        <end position="246"/>
    </location>
</feature>
<dbReference type="GO" id="GO:0016763">
    <property type="term" value="F:pentosyltransferase activity"/>
    <property type="evidence" value="ECO:0007669"/>
    <property type="project" value="TreeGrafter"/>
</dbReference>
<evidence type="ECO:0000259" key="9">
    <source>
        <dbReference type="Pfam" id="PF13231"/>
    </source>
</evidence>
<dbReference type="GO" id="GO:0005886">
    <property type="term" value="C:plasma membrane"/>
    <property type="evidence" value="ECO:0007669"/>
    <property type="project" value="UniProtKB-SubCell"/>
</dbReference>
<accession>A0AA96K527</accession>
<evidence type="ECO:0000256" key="8">
    <source>
        <dbReference type="SAM" id="Phobius"/>
    </source>
</evidence>
<dbReference type="InterPro" id="IPR050297">
    <property type="entry name" value="LipidA_mod_glycosyltrf_83"/>
</dbReference>
<keyword evidence="3 10" id="KW-0328">Glycosyltransferase</keyword>
<dbReference type="Proteomes" id="UP001302494">
    <property type="component" value="Chromosome"/>
</dbReference>
<evidence type="ECO:0000256" key="5">
    <source>
        <dbReference type="ARBA" id="ARBA00022692"/>
    </source>
</evidence>
<feature type="transmembrane region" description="Helical" evidence="8">
    <location>
        <begin position="389"/>
        <end position="409"/>
    </location>
</feature>
<keyword evidence="7 8" id="KW-0472">Membrane</keyword>
<keyword evidence="5 8" id="KW-0812">Transmembrane</keyword>
<feature type="transmembrane region" description="Helical" evidence="8">
    <location>
        <begin position="93"/>
        <end position="111"/>
    </location>
</feature>
<dbReference type="EMBL" id="CP116968">
    <property type="protein sequence ID" value="WNM63989.1"/>
    <property type="molecule type" value="Genomic_DNA"/>
</dbReference>